<dbReference type="Pfam" id="PF01968">
    <property type="entry name" value="Hydantoinase_A"/>
    <property type="match status" value="1"/>
</dbReference>
<dbReference type="InterPro" id="IPR045079">
    <property type="entry name" value="Oxoprolinase-like"/>
</dbReference>
<reference evidence="3" key="2">
    <citation type="submission" date="2021-04" db="EMBL/GenBank/DDBJ databases">
        <title>Isolation and genomic analysis of the ibuprofen-degrading bacterium Sphingomonas strain MPO218.</title>
        <authorList>
            <person name="Aulestia M."/>
            <person name="Flores A."/>
            <person name="Mangas E.L."/>
            <person name="Perez-Pulido A.J."/>
            <person name="Santero E."/>
            <person name="Camacho E.M."/>
        </authorList>
    </citation>
    <scope>NUCLEOTIDE SEQUENCE</scope>
    <source>
        <strain evidence="3">MPO218</strain>
    </source>
</reference>
<dbReference type="OMA" id="EPAYRVW"/>
<dbReference type="Proteomes" id="UP000664914">
    <property type="component" value="Chromosome"/>
</dbReference>
<gene>
    <name evidence="3" type="ORF">HRJ34_11290</name>
</gene>
<dbReference type="InterPro" id="IPR008040">
    <property type="entry name" value="Hydant_A_N"/>
</dbReference>
<organism evidence="3 4">
    <name type="scientific">Rhizorhabdus wittichii</name>
    <dbReference type="NCBI Taxonomy" id="160791"/>
    <lineage>
        <taxon>Bacteria</taxon>
        <taxon>Pseudomonadati</taxon>
        <taxon>Pseudomonadota</taxon>
        <taxon>Alphaproteobacteria</taxon>
        <taxon>Sphingomonadales</taxon>
        <taxon>Sphingomonadaceae</taxon>
        <taxon>Rhizorhabdus</taxon>
    </lineage>
</organism>
<dbReference type="EMBL" id="CP059319">
    <property type="protein sequence ID" value="QTH24035.1"/>
    <property type="molecule type" value="Genomic_DNA"/>
</dbReference>
<protein>
    <submittedName>
        <fullName evidence="3">Hydantoinase/oxoprolinase family protein</fullName>
    </submittedName>
</protein>
<evidence type="ECO:0000259" key="2">
    <source>
        <dbReference type="Pfam" id="PF05378"/>
    </source>
</evidence>
<reference evidence="3" key="1">
    <citation type="submission" date="2020-07" db="EMBL/GenBank/DDBJ databases">
        <authorList>
            <person name="Camacho E."/>
        </authorList>
    </citation>
    <scope>NUCLEOTIDE SEQUENCE</scope>
    <source>
        <strain evidence="3">MPO218</strain>
    </source>
</reference>
<dbReference type="PANTHER" id="PTHR11365:SF10">
    <property type="entry name" value="HYDANTOINASE_OXOPROLINASE"/>
    <property type="match status" value="1"/>
</dbReference>
<evidence type="ECO:0000259" key="1">
    <source>
        <dbReference type="Pfam" id="PF01968"/>
    </source>
</evidence>
<dbReference type="GO" id="GO:0016787">
    <property type="term" value="F:hydrolase activity"/>
    <property type="evidence" value="ECO:0007669"/>
    <property type="project" value="InterPro"/>
</dbReference>
<dbReference type="InterPro" id="IPR043129">
    <property type="entry name" value="ATPase_NBD"/>
</dbReference>
<dbReference type="InterPro" id="IPR002821">
    <property type="entry name" value="Hydantoinase_A"/>
</dbReference>
<dbReference type="RefSeq" id="WP_012050265.1">
    <property type="nucleotide sequence ID" value="NZ_CP059319.1"/>
</dbReference>
<dbReference type="AlphaFoldDB" id="A0A975D6P1"/>
<proteinExistence type="predicted"/>
<feature type="domain" description="Hydantoinase A/oxoprolinase" evidence="1">
    <location>
        <begin position="195"/>
        <end position="363"/>
    </location>
</feature>
<feature type="domain" description="Hydantoinase/oxoprolinase N-terminal" evidence="2">
    <location>
        <begin position="6"/>
        <end position="173"/>
    </location>
</feature>
<sequence length="517" mass="53602">MGEKLRLGIDVGGTNTDAVLMAGQEVVATAKQFTTADVRDGVIASVASILDQSGVDRASIKAVMIGTTQFVNAFVQRRDLAPVAAIRVALPMGDGIPPFSGWPDDAVESVGGHRYMIGGGSYFNGTEYRPLDEDALRAAALDARAKGIDCFAISANFSPIRPDIEARAAAIVAACVPGAMITLSSEIGGPGLLDRENGAIINASLGPLAKRVVASLQQAIHDLRIDAPIFLSQNDGTLISTDVAARLPIMTCSAGPTNSIRGAAFLTGIKEAVVVDIGGTTADIGFLREGFARETTLPNYLGGVRTNFRMPDLLSIGVGGGSLVRPDGRVGPRSVGFRLQQEGMVFGGDTLTATDIAVRAGHVRLGDPQAVAGLDAALVEAALDDMHLQIEDGIDQVKVSPEPLPLILVGGGSILLSRPLKGTSETLRPAHAAVANAVGAAIALVSGQVNKLYDFRTHGRDAALAQAREEATNAAVAAGAARDEVEVIDIRELPMSHMRSGMVQVRVRAVGPLVGHA</sequence>
<name>A0A975D6P1_9SPHN</name>
<dbReference type="PANTHER" id="PTHR11365">
    <property type="entry name" value="5-OXOPROLINASE RELATED"/>
    <property type="match status" value="1"/>
</dbReference>
<accession>A0A975D6P1</accession>
<evidence type="ECO:0000313" key="4">
    <source>
        <dbReference type="Proteomes" id="UP000664914"/>
    </source>
</evidence>
<dbReference type="Pfam" id="PF05378">
    <property type="entry name" value="Hydant_A_N"/>
    <property type="match status" value="1"/>
</dbReference>
<evidence type="ECO:0000313" key="3">
    <source>
        <dbReference type="EMBL" id="QTH24035.1"/>
    </source>
</evidence>
<dbReference type="SUPFAM" id="SSF53067">
    <property type="entry name" value="Actin-like ATPase domain"/>
    <property type="match status" value="2"/>
</dbReference>
<dbReference type="Gene3D" id="3.30.420.40">
    <property type="match status" value="1"/>
</dbReference>